<proteinExistence type="predicted"/>
<evidence type="ECO:0000313" key="3">
    <source>
        <dbReference type="RefSeq" id="XP_032120029.1"/>
    </source>
</evidence>
<sequence length="210" mass="22472">MKRRTDVITHLRTHWPPGDAVQFTGPDATGSLDKQPEGGKGTGGRKTKRGGTRPPGRSFKLRAARPAVRCTYFSLEKLEEAGMLEMRDLVGSEACSSVSLQGYFGLSIHLSPPNYPASSRCSAVEPLPSPSALTVRAFHHHSGMDHRCCPSHAIHRTGTSCPCSSVLQLPSGHGSGRRLTDSSSFHGTLWVLALQVPQQTGTVGHLPGSQ</sequence>
<dbReference type="GeneID" id="116540585"/>
<dbReference type="RefSeq" id="XP_032120029.1">
    <property type="nucleotide sequence ID" value="XM_032264138.1"/>
</dbReference>
<organism evidence="2 4">
    <name type="scientific">Sapajus apella</name>
    <name type="common">Brown-capped capuchin</name>
    <name type="synonym">Cebus apella</name>
    <dbReference type="NCBI Taxonomy" id="9515"/>
    <lineage>
        <taxon>Eukaryota</taxon>
        <taxon>Metazoa</taxon>
        <taxon>Chordata</taxon>
        <taxon>Craniata</taxon>
        <taxon>Vertebrata</taxon>
        <taxon>Euteleostomi</taxon>
        <taxon>Mammalia</taxon>
        <taxon>Eutheria</taxon>
        <taxon>Euarchontoglires</taxon>
        <taxon>Primates</taxon>
        <taxon>Haplorrhini</taxon>
        <taxon>Platyrrhini</taxon>
        <taxon>Cebidae</taxon>
        <taxon>Cebinae</taxon>
        <taxon>Sapajus</taxon>
    </lineage>
</organism>
<evidence type="ECO:0000313" key="2">
    <source>
        <dbReference type="Proteomes" id="UP000504640"/>
    </source>
</evidence>
<evidence type="ECO:0000256" key="1">
    <source>
        <dbReference type="SAM" id="MobiDB-lite"/>
    </source>
</evidence>
<dbReference type="Proteomes" id="UP000504640">
    <property type="component" value="Unplaced"/>
</dbReference>
<reference evidence="3 4" key="1">
    <citation type="submission" date="2025-04" db="UniProtKB">
        <authorList>
            <consortium name="RefSeq"/>
        </authorList>
    </citation>
    <scope>IDENTIFICATION</scope>
    <source>
        <tissue evidence="3 4">Blood</tissue>
    </source>
</reference>
<keyword evidence="2" id="KW-1185">Reference proteome</keyword>
<dbReference type="AlphaFoldDB" id="A0A6J3GQ81"/>
<protein>
    <submittedName>
        <fullName evidence="3 4">Uncharacterized protein LOC116540585 isoform X2</fullName>
    </submittedName>
</protein>
<dbReference type="RefSeq" id="XP_032120031.1">
    <property type="nucleotide sequence ID" value="XM_032264140.1"/>
</dbReference>
<gene>
    <name evidence="3 4" type="primary">LOC116540585</name>
</gene>
<accession>A0A6J3GQ81</accession>
<name>A0A6J3GQ81_SAPAP</name>
<feature type="region of interest" description="Disordered" evidence="1">
    <location>
        <begin position="15"/>
        <end position="58"/>
    </location>
</feature>
<evidence type="ECO:0000313" key="4">
    <source>
        <dbReference type="RefSeq" id="XP_032120031.1"/>
    </source>
</evidence>